<protein>
    <recommendedName>
        <fullName evidence="9">DNA-directed RNA polymerase III subunit RPC6</fullName>
    </recommendedName>
</protein>
<sequence>MRMELKRWCKGGHGRLVQPGKERGSAGAQLTGKPRCPNRVCAPFADLASWNTRLHQAVLAADDKSGDFGPGVATLWDSDTLVAHDRLRMPVANVSHSNDQLRGWAFVQLAGPMNVGLTLTQKDLDDICKDATARTAAVNFLLSASMLKMLRDSKGRLAYKAVGKHELDIKKDLSGEESLVLSHIQASGNEGIWTKHIKARTELHQTVIDRCLKSLTQKQLVKSVKGSVQHPTRKMYMLFHLEPSVEVTGGPWYTDKELDTEFIKLLSAACLKFIKDRSFPRNSGATSSQRLLFPISSSPPYPSAVQVQTFLNKSRITETQLTVEHVEMLLGVLVMDGEIEKVGMFYNPFRCHVHECAQHDLPPLQVPAMGAALWESEALNKDEDDEDSSDAYAKRRSKKKSEEKRRKKKKRRDDSESDGTKGDEGGDKKAKKGKKRRRDDSDSDSDSDSEDERRKKKRKKGKKKKVEESSDSDGESESDDETHRKSKKRSKTSSRSKRKRKYDTDSDTDSSSSSSPPPSRARSKSKTKRSSSPSMAQGFGDIGTTHVYRAIHQERIIGFGWNQAPCGRCPTFEFCKADGPVNPAIGFSEEVKRSCAPSDCSRYQIMRHYTSVTAEAILVSRSEIVYSMGLATPILMDSFLIVEILVQVWASRGGSNIDLCCATEESKYG</sequence>
<feature type="compositionally biased region" description="Basic residues" evidence="6">
    <location>
        <begin position="484"/>
        <end position="501"/>
    </location>
</feature>
<keyword evidence="4" id="KW-0804">Transcription</keyword>
<name>A0AAD5VFQ7_9APHY</name>
<dbReference type="InterPro" id="IPR036390">
    <property type="entry name" value="WH_DNA-bd_sf"/>
</dbReference>
<evidence type="ECO:0000313" key="8">
    <source>
        <dbReference type="Proteomes" id="UP001212997"/>
    </source>
</evidence>
<dbReference type="InterPro" id="IPR016049">
    <property type="entry name" value="RNA_pol_Rpc34-like"/>
</dbReference>
<keyword evidence="3" id="KW-0240">DNA-directed RNA polymerase</keyword>
<feature type="compositionally biased region" description="Acidic residues" evidence="6">
    <location>
        <begin position="469"/>
        <end position="480"/>
    </location>
</feature>
<evidence type="ECO:0000256" key="3">
    <source>
        <dbReference type="ARBA" id="ARBA00022478"/>
    </source>
</evidence>
<dbReference type="Proteomes" id="UP001212997">
    <property type="component" value="Unassembled WGS sequence"/>
</dbReference>
<comment type="subcellular location">
    <subcellularLocation>
        <location evidence="1">Nucleus</location>
    </subcellularLocation>
</comment>
<reference evidence="7" key="1">
    <citation type="submission" date="2022-07" db="EMBL/GenBank/DDBJ databases">
        <title>Genome Sequence of Physisporinus lineatus.</title>
        <authorList>
            <person name="Buettner E."/>
        </authorList>
    </citation>
    <scope>NUCLEOTIDE SEQUENCE</scope>
    <source>
        <strain evidence="7">VT162</strain>
    </source>
</reference>
<dbReference type="InterPro" id="IPR036388">
    <property type="entry name" value="WH-like_DNA-bd_sf"/>
</dbReference>
<dbReference type="Gene3D" id="1.10.10.10">
    <property type="entry name" value="Winged helix-like DNA-binding domain superfamily/Winged helix DNA-binding domain"/>
    <property type="match status" value="1"/>
</dbReference>
<dbReference type="SUPFAM" id="SSF46785">
    <property type="entry name" value="Winged helix' DNA-binding domain"/>
    <property type="match status" value="1"/>
</dbReference>
<evidence type="ECO:0000256" key="1">
    <source>
        <dbReference type="ARBA" id="ARBA00004123"/>
    </source>
</evidence>
<feature type="region of interest" description="Disordered" evidence="6">
    <location>
        <begin position="380"/>
        <end position="540"/>
    </location>
</feature>
<evidence type="ECO:0000256" key="4">
    <source>
        <dbReference type="ARBA" id="ARBA00023163"/>
    </source>
</evidence>
<gene>
    <name evidence="7" type="ORF">NLI96_g899</name>
</gene>
<dbReference type="GO" id="GO:0005654">
    <property type="term" value="C:nucleoplasm"/>
    <property type="evidence" value="ECO:0007669"/>
    <property type="project" value="UniProtKB-ARBA"/>
</dbReference>
<dbReference type="EMBL" id="JANAWD010000016">
    <property type="protein sequence ID" value="KAJ3491167.1"/>
    <property type="molecule type" value="Genomic_DNA"/>
</dbReference>
<evidence type="ECO:0000256" key="2">
    <source>
        <dbReference type="ARBA" id="ARBA00011038"/>
    </source>
</evidence>
<feature type="compositionally biased region" description="Basic and acidic residues" evidence="6">
    <location>
        <begin position="412"/>
        <end position="428"/>
    </location>
</feature>
<feature type="compositionally biased region" description="Basic residues" evidence="6">
    <location>
        <begin position="394"/>
        <end position="411"/>
    </location>
</feature>
<dbReference type="FunFam" id="1.10.10.10:FF:000116">
    <property type="entry name" value="DNA-directed RNA polymerase III subunit RPC6"/>
    <property type="match status" value="1"/>
</dbReference>
<dbReference type="GO" id="GO:0006383">
    <property type="term" value="P:transcription by RNA polymerase III"/>
    <property type="evidence" value="ECO:0007669"/>
    <property type="project" value="InterPro"/>
</dbReference>
<evidence type="ECO:0000256" key="5">
    <source>
        <dbReference type="ARBA" id="ARBA00023242"/>
    </source>
</evidence>
<feature type="compositionally biased region" description="Acidic residues" evidence="6">
    <location>
        <begin position="441"/>
        <end position="450"/>
    </location>
</feature>
<dbReference type="Pfam" id="PF05158">
    <property type="entry name" value="RNA_pol_Rpc34"/>
    <property type="match status" value="1"/>
</dbReference>
<evidence type="ECO:0000256" key="6">
    <source>
        <dbReference type="SAM" id="MobiDB-lite"/>
    </source>
</evidence>
<proteinExistence type="inferred from homology"/>
<dbReference type="GO" id="GO:0005737">
    <property type="term" value="C:cytoplasm"/>
    <property type="evidence" value="ECO:0007669"/>
    <property type="project" value="UniProtKB-ARBA"/>
</dbReference>
<comment type="caution">
    <text evidence="7">The sequence shown here is derived from an EMBL/GenBank/DDBJ whole genome shotgun (WGS) entry which is preliminary data.</text>
</comment>
<feature type="compositionally biased region" description="Basic residues" evidence="6">
    <location>
        <begin position="454"/>
        <end position="464"/>
    </location>
</feature>
<comment type="similarity">
    <text evidence="2">Belongs to the eukaryotic RPC34/RPC39 RNA polymerase subunit family.</text>
</comment>
<dbReference type="GO" id="GO:0005666">
    <property type="term" value="C:RNA polymerase III complex"/>
    <property type="evidence" value="ECO:0007669"/>
    <property type="project" value="InterPro"/>
</dbReference>
<organism evidence="7 8">
    <name type="scientific">Meripilus lineatus</name>
    <dbReference type="NCBI Taxonomy" id="2056292"/>
    <lineage>
        <taxon>Eukaryota</taxon>
        <taxon>Fungi</taxon>
        <taxon>Dikarya</taxon>
        <taxon>Basidiomycota</taxon>
        <taxon>Agaricomycotina</taxon>
        <taxon>Agaricomycetes</taxon>
        <taxon>Polyporales</taxon>
        <taxon>Meripilaceae</taxon>
        <taxon>Meripilus</taxon>
    </lineage>
</organism>
<dbReference type="PANTHER" id="PTHR12780">
    <property type="entry name" value="RNA POLYMERASE III DNA DIRECTED , 39KD SUBUNIT-RELATED"/>
    <property type="match status" value="1"/>
</dbReference>
<dbReference type="InterPro" id="IPR007832">
    <property type="entry name" value="RNA_pol_Rpc34"/>
</dbReference>
<dbReference type="AlphaFoldDB" id="A0AAD5VFQ7"/>
<accession>A0AAD5VFQ7</accession>
<keyword evidence="5" id="KW-0539">Nucleus</keyword>
<evidence type="ECO:0000313" key="7">
    <source>
        <dbReference type="EMBL" id="KAJ3491167.1"/>
    </source>
</evidence>
<keyword evidence="8" id="KW-1185">Reference proteome</keyword>
<evidence type="ECO:0008006" key="9">
    <source>
        <dbReference type="Google" id="ProtNLM"/>
    </source>
</evidence>